<dbReference type="InterPro" id="IPR050707">
    <property type="entry name" value="HTH_MetabolicPath_Reg"/>
</dbReference>
<keyword evidence="3" id="KW-0804">Transcription</keyword>
<dbReference type="SUPFAM" id="SSF55781">
    <property type="entry name" value="GAF domain-like"/>
    <property type="match status" value="1"/>
</dbReference>
<dbReference type="EMBL" id="CADIKR010000001">
    <property type="protein sequence ID" value="CAB3821559.1"/>
    <property type="molecule type" value="Genomic_DNA"/>
</dbReference>
<dbReference type="InterPro" id="IPR014757">
    <property type="entry name" value="Tscrpt_reg_IclR_C"/>
</dbReference>
<feature type="domain" description="IclR-ED" evidence="6">
    <location>
        <begin position="82"/>
        <end position="269"/>
    </location>
</feature>
<keyword evidence="2" id="KW-0238">DNA-binding</keyword>
<dbReference type="InterPro" id="IPR005471">
    <property type="entry name" value="Tscrpt_reg_IclR_N"/>
</dbReference>
<organism evidence="7 8">
    <name type="scientific">Achromobacter mucicolens</name>
    <dbReference type="NCBI Taxonomy" id="1389922"/>
    <lineage>
        <taxon>Bacteria</taxon>
        <taxon>Pseudomonadati</taxon>
        <taxon>Pseudomonadota</taxon>
        <taxon>Betaproteobacteria</taxon>
        <taxon>Burkholderiales</taxon>
        <taxon>Alcaligenaceae</taxon>
        <taxon>Achromobacter</taxon>
    </lineage>
</organism>
<feature type="region of interest" description="Disordered" evidence="4">
    <location>
        <begin position="1"/>
        <end position="21"/>
    </location>
</feature>
<dbReference type="PROSITE" id="PS51078">
    <property type="entry name" value="ICLR_ED"/>
    <property type="match status" value="1"/>
</dbReference>
<dbReference type="PROSITE" id="PS51077">
    <property type="entry name" value="HTH_ICLR"/>
    <property type="match status" value="1"/>
</dbReference>
<keyword evidence="1" id="KW-0805">Transcription regulation</keyword>
<comment type="caution">
    <text evidence="7">The sequence shown here is derived from an EMBL/GenBank/DDBJ whole genome shotgun (WGS) entry which is preliminary data.</text>
</comment>
<dbReference type="SUPFAM" id="SSF46785">
    <property type="entry name" value="Winged helix' DNA-binding domain"/>
    <property type="match status" value="1"/>
</dbReference>
<reference evidence="7 8" key="1">
    <citation type="submission" date="2020-04" db="EMBL/GenBank/DDBJ databases">
        <authorList>
            <person name="De Canck E."/>
        </authorList>
    </citation>
    <scope>NUCLEOTIDE SEQUENCE [LARGE SCALE GENOMIC DNA]</scope>
    <source>
        <strain evidence="7 8">LMG 3415</strain>
    </source>
</reference>
<dbReference type="Pfam" id="PF09339">
    <property type="entry name" value="HTH_IclR"/>
    <property type="match status" value="1"/>
</dbReference>
<evidence type="ECO:0000256" key="3">
    <source>
        <dbReference type="ARBA" id="ARBA00023163"/>
    </source>
</evidence>
<proteinExistence type="predicted"/>
<evidence type="ECO:0000256" key="1">
    <source>
        <dbReference type="ARBA" id="ARBA00023015"/>
    </source>
</evidence>
<dbReference type="InterPro" id="IPR029016">
    <property type="entry name" value="GAF-like_dom_sf"/>
</dbReference>
<dbReference type="Gene3D" id="1.10.10.10">
    <property type="entry name" value="Winged helix-like DNA-binding domain superfamily/Winged helix DNA-binding domain"/>
    <property type="match status" value="1"/>
</dbReference>
<feature type="compositionally biased region" description="Polar residues" evidence="4">
    <location>
        <begin position="1"/>
        <end position="10"/>
    </location>
</feature>
<feature type="domain" description="HTH iclR-type" evidence="5">
    <location>
        <begin position="22"/>
        <end position="85"/>
    </location>
</feature>
<evidence type="ECO:0000313" key="7">
    <source>
        <dbReference type="EMBL" id="CAB3821559.1"/>
    </source>
</evidence>
<protein>
    <submittedName>
        <fullName evidence="7">HTH-type transcriptional repressor AllR</fullName>
    </submittedName>
</protein>
<keyword evidence="8" id="KW-1185">Reference proteome</keyword>
<dbReference type="Proteomes" id="UP000507140">
    <property type="component" value="Unassembled WGS sequence"/>
</dbReference>
<dbReference type="Pfam" id="PF01614">
    <property type="entry name" value="IclR_C"/>
    <property type="match status" value="1"/>
</dbReference>
<evidence type="ECO:0000256" key="2">
    <source>
        <dbReference type="ARBA" id="ARBA00023125"/>
    </source>
</evidence>
<evidence type="ECO:0000259" key="6">
    <source>
        <dbReference type="PROSITE" id="PS51078"/>
    </source>
</evidence>
<evidence type="ECO:0000313" key="8">
    <source>
        <dbReference type="Proteomes" id="UP000507140"/>
    </source>
</evidence>
<dbReference type="PANTHER" id="PTHR30136">
    <property type="entry name" value="HELIX-TURN-HELIX TRANSCRIPTIONAL REGULATOR, ICLR FAMILY"/>
    <property type="match status" value="1"/>
</dbReference>
<dbReference type="SMART" id="SM00346">
    <property type="entry name" value="HTH_ICLR"/>
    <property type="match status" value="1"/>
</dbReference>
<dbReference type="PANTHER" id="PTHR30136:SF39">
    <property type="entry name" value="TRANSCRIPTIONAL REGULATORY PROTEIN"/>
    <property type="match status" value="1"/>
</dbReference>
<name>A0ABM8L757_9BURK</name>
<dbReference type="InterPro" id="IPR036390">
    <property type="entry name" value="WH_DNA-bd_sf"/>
</dbReference>
<evidence type="ECO:0000259" key="5">
    <source>
        <dbReference type="PROSITE" id="PS51077"/>
    </source>
</evidence>
<accession>A0ABM8L757</accession>
<gene>
    <name evidence="7" type="primary">allR_2</name>
    <name evidence="7" type="ORF">LMG3415_00431</name>
</gene>
<sequence length="275" mass="28877">MEALSTQGVQKLNKPDSEGSGPRILRRGLKVLGVLRQAGAAGMHVVDIARAAGMQRSTVYRYLDVLVEEGYALRESDAPRWRVAELGVMMAGDPHAQAVRSLRPLLRQISDVSGDSAFLICRAANDSLCLHREVGNYPVQVLAVTVGHRQPLGVGAAGLALLGALPAAEADEVVAQNEQALRAYGGMTVAQMRRLVENTRGRGWAVVGNAAVPGVLGVGVALCDAGGYPRLAVSVSSLISRMQAPRQRSIADLIRAQLAQSGFGMQLGAAPGEGD</sequence>
<evidence type="ECO:0000256" key="4">
    <source>
        <dbReference type="SAM" id="MobiDB-lite"/>
    </source>
</evidence>
<dbReference type="InterPro" id="IPR036388">
    <property type="entry name" value="WH-like_DNA-bd_sf"/>
</dbReference>
<dbReference type="Gene3D" id="3.30.450.40">
    <property type="match status" value="1"/>
</dbReference>